<proteinExistence type="predicted"/>
<dbReference type="Pfam" id="PF22486">
    <property type="entry name" value="MATH_2"/>
    <property type="match status" value="1"/>
</dbReference>
<evidence type="ECO:0000256" key="1">
    <source>
        <dbReference type="SAM" id="MobiDB-lite"/>
    </source>
</evidence>
<dbReference type="EMBL" id="JABTTQ020003483">
    <property type="protein sequence ID" value="KAK6116758.1"/>
    <property type="molecule type" value="Genomic_DNA"/>
</dbReference>
<feature type="domain" description="MATH" evidence="2">
    <location>
        <begin position="1"/>
        <end position="26"/>
    </location>
</feature>
<dbReference type="Gene3D" id="2.60.210.10">
    <property type="entry name" value="Apoptosis, Tumor Necrosis Factor Receptor Associated Protein 2, Chain A"/>
    <property type="match status" value="1"/>
</dbReference>
<dbReference type="InterPro" id="IPR002083">
    <property type="entry name" value="MATH/TRAF_dom"/>
</dbReference>
<protein>
    <recommendedName>
        <fullName evidence="2">MATH domain-containing protein</fullName>
    </recommendedName>
</protein>
<feature type="region of interest" description="Disordered" evidence="1">
    <location>
        <begin position="128"/>
        <end position="149"/>
    </location>
</feature>
<comment type="caution">
    <text evidence="3">The sequence shown here is derived from an EMBL/GenBank/DDBJ whole genome shotgun (WGS) entry which is preliminary data.</text>
</comment>
<evidence type="ECO:0000313" key="3">
    <source>
        <dbReference type="EMBL" id="KAK6116758.1"/>
    </source>
</evidence>
<evidence type="ECO:0000313" key="4">
    <source>
        <dbReference type="Proteomes" id="UP001318860"/>
    </source>
</evidence>
<name>A0ABR0U2N6_REHGL</name>
<dbReference type="SMART" id="SM00061">
    <property type="entry name" value="MATH"/>
    <property type="match status" value="1"/>
</dbReference>
<organism evidence="3 4">
    <name type="scientific">Rehmannia glutinosa</name>
    <name type="common">Chinese foxglove</name>
    <dbReference type="NCBI Taxonomy" id="99300"/>
    <lineage>
        <taxon>Eukaryota</taxon>
        <taxon>Viridiplantae</taxon>
        <taxon>Streptophyta</taxon>
        <taxon>Embryophyta</taxon>
        <taxon>Tracheophyta</taxon>
        <taxon>Spermatophyta</taxon>
        <taxon>Magnoliopsida</taxon>
        <taxon>eudicotyledons</taxon>
        <taxon>Gunneridae</taxon>
        <taxon>Pentapetalae</taxon>
        <taxon>asterids</taxon>
        <taxon>lamiids</taxon>
        <taxon>Lamiales</taxon>
        <taxon>Orobanchaceae</taxon>
        <taxon>Rehmannieae</taxon>
        <taxon>Rehmannia</taxon>
    </lineage>
</organism>
<dbReference type="Proteomes" id="UP001318860">
    <property type="component" value="Unassembled WGS sequence"/>
</dbReference>
<reference evidence="3 4" key="1">
    <citation type="journal article" date="2021" name="Comput. Struct. Biotechnol. J.">
        <title>De novo genome assembly of the potent medicinal plant Rehmannia glutinosa using nanopore technology.</title>
        <authorList>
            <person name="Ma L."/>
            <person name="Dong C."/>
            <person name="Song C."/>
            <person name="Wang X."/>
            <person name="Zheng X."/>
            <person name="Niu Y."/>
            <person name="Chen S."/>
            <person name="Feng W."/>
        </authorList>
    </citation>
    <scope>NUCLEOTIDE SEQUENCE [LARGE SCALE GENOMIC DNA]</scope>
    <source>
        <strain evidence="3">DH-2019</strain>
    </source>
</reference>
<dbReference type="PANTHER" id="PTHR46162">
    <property type="entry name" value="TRAF-LIKE FAMILY PROTEIN"/>
    <property type="match status" value="1"/>
</dbReference>
<dbReference type="SUPFAM" id="SSF49599">
    <property type="entry name" value="TRAF domain-like"/>
    <property type="match status" value="1"/>
</dbReference>
<dbReference type="PANTHER" id="PTHR46162:SF20">
    <property type="entry name" value="UBIQUITIN CARBOXYL-TERMINAL HYDROLASE 7-LIKE ISOFORM X1"/>
    <property type="match status" value="1"/>
</dbReference>
<feature type="domain" description="MATH" evidence="2">
    <location>
        <begin position="47"/>
        <end position="192"/>
    </location>
</feature>
<evidence type="ECO:0000259" key="2">
    <source>
        <dbReference type="PROSITE" id="PS50144"/>
    </source>
</evidence>
<sequence length="206" mass="23189">MISKNSLKEQSNGFLVDDKCLFGAEVFVIESQQRVVECVSVLKVPIPFKRDWKIENFSKLKDVWTSEEFTAGDHKWKIDLYPDGNTKEKGRSVSIFLYCVDSNSFAANEKVRADYCIQIKNSLHSTDNSAKRVKTTHSGTSPPAASHSNKYSSWFTLSATTWGWPAFISIADMRDPCKGFIVDDCCFLQIEISVRAVVRNAPSNSN</sequence>
<dbReference type="PROSITE" id="PS50144">
    <property type="entry name" value="MATH"/>
    <property type="match status" value="2"/>
</dbReference>
<accession>A0ABR0U2N6</accession>
<gene>
    <name evidence="3" type="ORF">DH2020_049491</name>
</gene>
<dbReference type="CDD" id="cd00121">
    <property type="entry name" value="MATH"/>
    <property type="match status" value="1"/>
</dbReference>
<dbReference type="InterPro" id="IPR008974">
    <property type="entry name" value="TRAF-like"/>
</dbReference>
<feature type="compositionally biased region" description="Polar residues" evidence="1">
    <location>
        <begin position="136"/>
        <end position="149"/>
    </location>
</feature>
<keyword evidence="4" id="KW-1185">Reference proteome</keyword>